<proteinExistence type="predicted"/>
<reference evidence="1" key="1">
    <citation type="submission" date="2023-03" db="EMBL/GenBank/DDBJ databases">
        <title>Massive genome expansion in bonnet fungi (Mycena s.s.) driven by repeated elements and novel gene families across ecological guilds.</title>
        <authorList>
            <consortium name="Lawrence Berkeley National Laboratory"/>
            <person name="Harder C.B."/>
            <person name="Miyauchi S."/>
            <person name="Viragh M."/>
            <person name="Kuo A."/>
            <person name="Thoen E."/>
            <person name="Andreopoulos B."/>
            <person name="Lu D."/>
            <person name="Skrede I."/>
            <person name="Drula E."/>
            <person name="Henrissat B."/>
            <person name="Morin E."/>
            <person name="Kohler A."/>
            <person name="Barry K."/>
            <person name="LaButti K."/>
            <person name="Morin E."/>
            <person name="Salamov A."/>
            <person name="Lipzen A."/>
            <person name="Mereny Z."/>
            <person name="Hegedus B."/>
            <person name="Baldrian P."/>
            <person name="Stursova M."/>
            <person name="Weitz H."/>
            <person name="Taylor A."/>
            <person name="Grigoriev I.V."/>
            <person name="Nagy L.G."/>
            <person name="Martin F."/>
            <person name="Kauserud H."/>
        </authorList>
    </citation>
    <scope>NUCLEOTIDE SEQUENCE</scope>
    <source>
        <strain evidence="1">9144</strain>
    </source>
</reference>
<comment type="caution">
    <text evidence="1">The sequence shown here is derived from an EMBL/GenBank/DDBJ whole genome shotgun (WGS) entry which is preliminary data.</text>
</comment>
<dbReference type="Proteomes" id="UP001219525">
    <property type="component" value="Unassembled WGS sequence"/>
</dbReference>
<dbReference type="AlphaFoldDB" id="A0AAD6YNQ5"/>
<keyword evidence="2" id="KW-1185">Reference proteome</keyword>
<gene>
    <name evidence="1" type="ORF">GGX14DRAFT_387319</name>
</gene>
<dbReference type="EMBL" id="JARJCW010000005">
    <property type="protein sequence ID" value="KAJ7224645.1"/>
    <property type="molecule type" value="Genomic_DNA"/>
</dbReference>
<evidence type="ECO:0000313" key="1">
    <source>
        <dbReference type="EMBL" id="KAJ7224645.1"/>
    </source>
</evidence>
<protein>
    <submittedName>
        <fullName evidence="1">Uncharacterized protein</fullName>
    </submittedName>
</protein>
<accession>A0AAD6YNQ5</accession>
<name>A0AAD6YNQ5_9AGAR</name>
<sequence length="124" mass="14382">MSDATAKTGITDIIHPTHWYTLTLTDLPLISMRRRIGNQDATGSIITESCYRITTPVWKDKIIEQIKKDLTKVRVEALLRRMMARRMKLSDRRVLRRYSIVYLVKGGDRSKPVHQQVIMRASCP</sequence>
<evidence type="ECO:0000313" key="2">
    <source>
        <dbReference type="Proteomes" id="UP001219525"/>
    </source>
</evidence>
<organism evidence="1 2">
    <name type="scientific">Mycena pura</name>
    <dbReference type="NCBI Taxonomy" id="153505"/>
    <lineage>
        <taxon>Eukaryota</taxon>
        <taxon>Fungi</taxon>
        <taxon>Dikarya</taxon>
        <taxon>Basidiomycota</taxon>
        <taxon>Agaricomycotina</taxon>
        <taxon>Agaricomycetes</taxon>
        <taxon>Agaricomycetidae</taxon>
        <taxon>Agaricales</taxon>
        <taxon>Marasmiineae</taxon>
        <taxon>Mycenaceae</taxon>
        <taxon>Mycena</taxon>
    </lineage>
</organism>